<organism evidence="2 4">
    <name type="scientific">Ruminococcus bovis</name>
    <dbReference type="NCBI Taxonomy" id="2564099"/>
    <lineage>
        <taxon>Bacteria</taxon>
        <taxon>Bacillati</taxon>
        <taxon>Bacillota</taxon>
        <taxon>Clostridia</taxon>
        <taxon>Eubacteriales</taxon>
        <taxon>Oscillospiraceae</taxon>
        <taxon>Ruminococcus</taxon>
    </lineage>
</organism>
<feature type="transmembrane region" description="Helical" evidence="1">
    <location>
        <begin position="210"/>
        <end position="236"/>
    </location>
</feature>
<evidence type="ECO:0000313" key="4">
    <source>
        <dbReference type="Proteomes" id="UP000301475"/>
    </source>
</evidence>
<dbReference type="OrthoDB" id="1852280at2"/>
<protein>
    <recommendedName>
        <fullName evidence="5">DUF624 domain-containing protein</fullName>
    </recommendedName>
</protein>
<dbReference type="RefSeq" id="WP_138155966.1">
    <property type="nucleotide sequence ID" value="NZ_CP039381.1"/>
</dbReference>
<name>A0A4P8XSV9_9FIRM</name>
<gene>
    <name evidence="2" type="ORF">E5Z56_00075</name>
    <name evidence="3" type="ORF">E5Z56_11555</name>
</gene>
<evidence type="ECO:0008006" key="5">
    <source>
        <dbReference type="Google" id="ProtNLM"/>
    </source>
</evidence>
<feature type="transmembrane region" description="Helical" evidence="1">
    <location>
        <begin position="102"/>
        <end position="123"/>
    </location>
</feature>
<dbReference type="KEGG" id="ruj:E5Z56_00075"/>
<evidence type="ECO:0000313" key="2">
    <source>
        <dbReference type="EMBL" id="QCT05857.1"/>
    </source>
</evidence>
<accession>A0A4P8XSV9</accession>
<feature type="transmembrane region" description="Helical" evidence="1">
    <location>
        <begin position="135"/>
        <end position="162"/>
    </location>
</feature>
<evidence type="ECO:0000256" key="1">
    <source>
        <dbReference type="SAM" id="Phobius"/>
    </source>
</evidence>
<dbReference type="KEGG" id="ruj:E5Z56_11555"/>
<proteinExistence type="predicted"/>
<feature type="transmembrane region" description="Helical" evidence="1">
    <location>
        <begin position="21"/>
        <end position="45"/>
    </location>
</feature>
<dbReference type="EMBL" id="CP039381">
    <property type="protein sequence ID" value="QCT05857.1"/>
    <property type="molecule type" value="Genomic_DNA"/>
</dbReference>
<keyword evidence="4" id="KW-1185">Reference proteome</keyword>
<keyword evidence="1" id="KW-0472">Membrane</keyword>
<evidence type="ECO:0000313" key="3">
    <source>
        <dbReference type="EMBL" id="QCT07949.1"/>
    </source>
</evidence>
<dbReference type="EMBL" id="CP039381">
    <property type="protein sequence ID" value="QCT07949.1"/>
    <property type="molecule type" value="Genomic_DNA"/>
</dbReference>
<keyword evidence="1" id="KW-1133">Transmembrane helix</keyword>
<keyword evidence="1" id="KW-0812">Transmembrane</keyword>
<feature type="transmembrane region" description="Helical" evidence="1">
    <location>
        <begin position="183"/>
        <end position="204"/>
    </location>
</feature>
<dbReference type="Proteomes" id="UP000301475">
    <property type="component" value="Chromosome"/>
</dbReference>
<sequence>MATERKKFTFENLVSIYFRKIHKIIFTNLLFALPFGIVVFLLHLIGNNFGSVLNIVITTLVIPICYPLYAGVTKVTRNLGRVEDVDVFATFISGITENYKQFLIHSIILYFVFTIGIFSFSFYAGMAKVLGGMMYVMLVAVILIALWVLFMYLYIPLMTVTFELSEKDILKNSALMAIGELKVNFAALFSLAILTAICATPLIFCMGNGVAVLVVSAIMLLLIYPASFSLVSNFFIQENMMMMITGKADLIHDRKSTEEKLAQLRNESKEDFSDVDVEKVKKSKEDFIFHNGKMIKRDVLLKMIEEKESEKNE</sequence>
<feature type="transmembrane region" description="Helical" evidence="1">
    <location>
        <begin position="51"/>
        <end position="72"/>
    </location>
</feature>
<dbReference type="AlphaFoldDB" id="A0A4P8XSV9"/>
<reference evidence="2 4" key="1">
    <citation type="submission" date="2019-04" db="EMBL/GenBank/DDBJ databases">
        <authorList>
            <person name="Embree M."/>
            <person name="Gaffney J.R."/>
        </authorList>
    </citation>
    <scope>NUCLEOTIDE SEQUENCE [LARGE SCALE GENOMIC DNA]</scope>
    <source>
        <strain evidence="2 4">JE7A12</strain>
    </source>
</reference>